<dbReference type="RefSeq" id="WP_341682842.1">
    <property type="nucleotide sequence ID" value="NZ_JBBYHT010000003.1"/>
</dbReference>
<comment type="caution">
    <text evidence="3">The sequence shown here is derived from an EMBL/GenBank/DDBJ whole genome shotgun (WGS) entry which is preliminary data.</text>
</comment>
<keyword evidence="1" id="KW-0732">Signal</keyword>
<dbReference type="SUPFAM" id="SSF49899">
    <property type="entry name" value="Concanavalin A-like lectins/glucanases"/>
    <property type="match status" value="1"/>
</dbReference>
<evidence type="ECO:0000313" key="3">
    <source>
        <dbReference type="EMBL" id="MEL1247841.1"/>
    </source>
</evidence>
<feature type="domain" description="Secretion system C-terminal sorting" evidence="2">
    <location>
        <begin position="439"/>
        <end position="504"/>
    </location>
</feature>
<dbReference type="InterPro" id="IPR026444">
    <property type="entry name" value="Secre_tail"/>
</dbReference>
<accession>A0ABU9I6H4</accession>
<proteinExistence type="predicted"/>
<name>A0ABU9I6H4_9FLAO</name>
<dbReference type="EMBL" id="JBBYHT010000003">
    <property type="protein sequence ID" value="MEL1247841.1"/>
    <property type="molecule type" value="Genomic_DNA"/>
</dbReference>
<dbReference type="Proteomes" id="UP001393056">
    <property type="component" value="Unassembled WGS sequence"/>
</dbReference>
<dbReference type="Pfam" id="PF13385">
    <property type="entry name" value="Laminin_G_3"/>
    <property type="match status" value="1"/>
</dbReference>
<protein>
    <submittedName>
        <fullName evidence="3">T9SS type A sorting domain-containing protein</fullName>
    </submittedName>
</protein>
<organism evidence="3 4">
    <name type="scientific">Flavobacterium helocola</name>
    <dbReference type="NCBI Taxonomy" id="3139139"/>
    <lineage>
        <taxon>Bacteria</taxon>
        <taxon>Pseudomonadati</taxon>
        <taxon>Bacteroidota</taxon>
        <taxon>Flavobacteriia</taxon>
        <taxon>Flavobacteriales</taxon>
        <taxon>Flavobacteriaceae</taxon>
        <taxon>Flavobacterium</taxon>
    </lineage>
</organism>
<dbReference type="Gene3D" id="2.60.120.200">
    <property type="match status" value="1"/>
</dbReference>
<reference evidence="3 4" key="1">
    <citation type="submission" date="2024-04" db="EMBL/GenBank/DDBJ databases">
        <title>Flavobacterium sp. DGU41 16S ribosomal RNA gene Genome sequencing and assembly.</title>
        <authorList>
            <person name="Park S."/>
        </authorList>
    </citation>
    <scope>NUCLEOTIDE SEQUENCE [LARGE SCALE GENOMIC DNA]</scope>
    <source>
        <strain evidence="3 4">DGU41</strain>
    </source>
</reference>
<dbReference type="InterPro" id="IPR013320">
    <property type="entry name" value="ConA-like_dom_sf"/>
</dbReference>
<evidence type="ECO:0000313" key="4">
    <source>
        <dbReference type="Proteomes" id="UP001393056"/>
    </source>
</evidence>
<evidence type="ECO:0000259" key="2">
    <source>
        <dbReference type="Pfam" id="PF18962"/>
    </source>
</evidence>
<gene>
    <name evidence="3" type="ORF">AAEO58_07275</name>
</gene>
<dbReference type="Pfam" id="PF18962">
    <property type="entry name" value="Por_Secre_tail"/>
    <property type="match status" value="1"/>
</dbReference>
<sequence>MKRLLQLSIFLWSILSLGQAPVVSNPTLVTAADNSLAISSLITPNGSTQWSIIYSEDAFFTPNVTYEINNIATLTGSSPVTVSYTIQCLNSGDNYYVKVKAVNISGTTTSGYTTMSTTGSVFNNYPKVDTFSVSNLTTTSARINLGIDNNANIAVTGALYYGLSETTMTNILAVPTTSTDNATTFVDLSSLSPNTTYYVRINLNNGTNCTNSVIRQFTTPMVTTLLYHFPFNGNMNSIVNSGTFNSGIGFGTFVSDGLGNSTGALEVAVNSGNYSTQTQSANLPLLPQGNASRSVVMRVRFNNASMTHYVMSWGSPSNSLSYGFEKTQAQGCSSVWGNNVCFADATIQDTWATITITYDGTTNTAQYYKNGSLVSQQNHSVAVNTTGADIRLGTSLAANFGNSNFWIDDLKIYSGVLTSTQIATLSSSDFNTNNLNIAMYPNPSNELVNIDLESQIKSVEIYSLQGQKVLASTEKQINISNLTNGIYMVRVEDVDGAVATQKIIKN</sequence>
<evidence type="ECO:0000256" key="1">
    <source>
        <dbReference type="ARBA" id="ARBA00022729"/>
    </source>
</evidence>
<dbReference type="NCBIfam" id="TIGR04183">
    <property type="entry name" value="Por_Secre_tail"/>
    <property type="match status" value="1"/>
</dbReference>
<keyword evidence="4" id="KW-1185">Reference proteome</keyword>